<dbReference type="Gramene" id="TVU25254">
    <property type="protein sequence ID" value="TVU25254"/>
    <property type="gene ID" value="EJB05_27744"/>
</dbReference>
<evidence type="ECO:0000256" key="1">
    <source>
        <dbReference type="SAM" id="MobiDB-lite"/>
    </source>
</evidence>
<dbReference type="InterPro" id="IPR000225">
    <property type="entry name" value="Armadillo"/>
</dbReference>
<dbReference type="InterPro" id="IPR011989">
    <property type="entry name" value="ARM-like"/>
</dbReference>
<feature type="compositionally biased region" description="Pro residues" evidence="1">
    <location>
        <begin position="94"/>
        <end position="106"/>
    </location>
</feature>
<accession>A0A5J9UPC1</accession>
<organism evidence="2 3">
    <name type="scientific">Eragrostis curvula</name>
    <name type="common">weeping love grass</name>
    <dbReference type="NCBI Taxonomy" id="38414"/>
    <lineage>
        <taxon>Eukaryota</taxon>
        <taxon>Viridiplantae</taxon>
        <taxon>Streptophyta</taxon>
        <taxon>Embryophyta</taxon>
        <taxon>Tracheophyta</taxon>
        <taxon>Spermatophyta</taxon>
        <taxon>Magnoliopsida</taxon>
        <taxon>Liliopsida</taxon>
        <taxon>Poales</taxon>
        <taxon>Poaceae</taxon>
        <taxon>PACMAD clade</taxon>
        <taxon>Chloridoideae</taxon>
        <taxon>Eragrostideae</taxon>
        <taxon>Eragrostidinae</taxon>
        <taxon>Eragrostis</taxon>
    </lineage>
</organism>
<dbReference type="PANTHER" id="PTHR46043">
    <property type="entry name" value="ARM REPEAT SUPERFAMILY PROTEIN"/>
    <property type="match status" value="1"/>
</dbReference>
<dbReference type="InterPro" id="IPR016024">
    <property type="entry name" value="ARM-type_fold"/>
</dbReference>
<evidence type="ECO:0008006" key="4">
    <source>
        <dbReference type="Google" id="ProtNLM"/>
    </source>
</evidence>
<dbReference type="EMBL" id="RWGY01000013">
    <property type="protein sequence ID" value="TVU25254.1"/>
    <property type="molecule type" value="Genomic_DNA"/>
</dbReference>
<evidence type="ECO:0000313" key="3">
    <source>
        <dbReference type="Proteomes" id="UP000324897"/>
    </source>
</evidence>
<comment type="caution">
    <text evidence="2">The sequence shown here is derived from an EMBL/GenBank/DDBJ whole genome shotgun (WGS) entry which is preliminary data.</text>
</comment>
<protein>
    <recommendedName>
        <fullName evidence="4">Armadillo repeat-containing domain-containing protein</fullName>
    </recommendedName>
</protein>
<dbReference type="SMART" id="SM00185">
    <property type="entry name" value="ARM"/>
    <property type="match status" value="4"/>
</dbReference>
<dbReference type="Gene3D" id="1.25.10.10">
    <property type="entry name" value="Leucine-rich Repeat Variant"/>
    <property type="match status" value="2"/>
</dbReference>
<dbReference type="PANTHER" id="PTHR46043:SF13">
    <property type="entry name" value="ARM REPEAT SUPERFAMILY PROTEIN"/>
    <property type="match status" value="1"/>
</dbReference>
<keyword evidence="3" id="KW-1185">Reference proteome</keyword>
<reference evidence="2 3" key="1">
    <citation type="journal article" date="2019" name="Sci. Rep.">
        <title>A high-quality genome of Eragrostis curvula grass provides insights into Poaceae evolution and supports new strategies to enhance forage quality.</title>
        <authorList>
            <person name="Carballo J."/>
            <person name="Santos B.A.C.M."/>
            <person name="Zappacosta D."/>
            <person name="Garbus I."/>
            <person name="Selva J.P."/>
            <person name="Gallo C.A."/>
            <person name="Diaz A."/>
            <person name="Albertini E."/>
            <person name="Caccamo M."/>
            <person name="Echenique V."/>
        </authorList>
    </citation>
    <scope>NUCLEOTIDE SEQUENCE [LARGE SCALE GENOMIC DNA]</scope>
    <source>
        <strain evidence="3">cv. Victoria</strain>
        <tissue evidence="2">Leaf</tissue>
    </source>
</reference>
<feature type="non-terminal residue" evidence="2">
    <location>
        <position position="1"/>
    </location>
</feature>
<proteinExistence type="predicted"/>
<dbReference type="AlphaFoldDB" id="A0A5J9UPC1"/>
<evidence type="ECO:0000313" key="2">
    <source>
        <dbReference type="EMBL" id="TVU25254.1"/>
    </source>
</evidence>
<dbReference type="Proteomes" id="UP000324897">
    <property type="component" value="Chromosome 2"/>
</dbReference>
<dbReference type="OrthoDB" id="7537227at2759"/>
<dbReference type="SUPFAM" id="SSF48371">
    <property type="entry name" value="ARM repeat"/>
    <property type="match status" value="1"/>
</dbReference>
<sequence length="582" mass="59045">MSPPESGECAGDPCSVADCLRLMEQVPAAAASAPAFRRHWPSVSPSLATLSTALSSPAFPPAAPLLAPLAAALSALLSVAADAGRLGTSTPSRSSPPPPPRSPSLPPTRASSLRRRSTEVEGGAVGGGDGGGIDGVVSRLRMGSAASRAAALEDLAAAVETLPASSAAAAVSARAVSLLAAFASSDPARPFLAQESSTILPHLCRALESGAGAAAEHACAALLPLTAASRDAAAAVAARGGVAALLGACAAGTPAAQAAAAGVLRNLAAFPDVLPYFRDEGNAVPLLLQLVALGTPRARELALGCLQNLTAAGDGDVGDEAQRLKVDAFQDGALACVRDFLDGARGDEPALAPALGLLRNMATFRYVAEIAASAGFVALVAAALVGSDRSATRAEAATALAELCHVNSKNRKELGDSVVPRLVWMLEAKPAAERDAAARALAALLASGGGGGGHYRKLFRKDERGVVNAVQLLDPAHGVDRRFPVAVLLAVAQSRRCRKQMVAAGACGFVQGLVDAEVDGAKKLADCLGKGKMLGVFQGRDTGRNSEFLCDDHHQTVCMCCHDHFPCLKFASYSSSSVYDVL</sequence>
<feature type="region of interest" description="Disordered" evidence="1">
    <location>
        <begin position="85"/>
        <end position="131"/>
    </location>
</feature>
<name>A0A5J9UPC1_9POAL</name>
<gene>
    <name evidence="2" type="ORF">EJB05_27744</name>
</gene>